<sequence length="211" mass="23207">MCSKQFRMAFMRIISAALSIPYEQSLSKRFFRADALRQAATTLVDGVRGTSQAAMLSSAKVRVARMQAEEECAGLELTSLQPRSGELQLGSGAPSIGSDLTGEKLADRLNRIHSRMDDVLPLVAKAREYLAVIREQLPPRTTPQQLLVVVNPGTSSTISDISREAQPEGQAKRPRWRTRCHLYSISTGVLESIGDRQRAGKIMGVQGNVRR</sequence>
<gene>
    <name evidence="1" type="ORF">R3P38DRAFT_805023</name>
</gene>
<evidence type="ECO:0000313" key="2">
    <source>
        <dbReference type="Proteomes" id="UP001362999"/>
    </source>
</evidence>
<organism evidence="1 2">
    <name type="scientific">Favolaschia claudopus</name>
    <dbReference type="NCBI Taxonomy" id="2862362"/>
    <lineage>
        <taxon>Eukaryota</taxon>
        <taxon>Fungi</taxon>
        <taxon>Dikarya</taxon>
        <taxon>Basidiomycota</taxon>
        <taxon>Agaricomycotina</taxon>
        <taxon>Agaricomycetes</taxon>
        <taxon>Agaricomycetidae</taxon>
        <taxon>Agaricales</taxon>
        <taxon>Marasmiineae</taxon>
        <taxon>Mycenaceae</taxon>
        <taxon>Favolaschia</taxon>
    </lineage>
</organism>
<dbReference type="AlphaFoldDB" id="A0AAV9Z2B0"/>
<keyword evidence="2" id="KW-1185">Reference proteome</keyword>
<protein>
    <submittedName>
        <fullName evidence="1">Uncharacterized protein</fullName>
    </submittedName>
</protein>
<dbReference type="Proteomes" id="UP001362999">
    <property type="component" value="Unassembled WGS sequence"/>
</dbReference>
<evidence type="ECO:0000313" key="1">
    <source>
        <dbReference type="EMBL" id="KAK6968988.1"/>
    </source>
</evidence>
<proteinExistence type="predicted"/>
<comment type="caution">
    <text evidence="1">The sequence shown here is derived from an EMBL/GenBank/DDBJ whole genome shotgun (WGS) entry which is preliminary data.</text>
</comment>
<dbReference type="EMBL" id="JAWWNJ010000236">
    <property type="protein sequence ID" value="KAK6968988.1"/>
    <property type="molecule type" value="Genomic_DNA"/>
</dbReference>
<accession>A0AAV9Z2B0</accession>
<reference evidence="1 2" key="1">
    <citation type="journal article" date="2024" name="J Genomics">
        <title>Draft genome sequencing and assembly of Favolaschia claudopus CIRM-BRFM 2984 isolated from oak limbs.</title>
        <authorList>
            <person name="Navarro D."/>
            <person name="Drula E."/>
            <person name="Chaduli D."/>
            <person name="Cazenave R."/>
            <person name="Ahrendt S."/>
            <person name="Wang J."/>
            <person name="Lipzen A."/>
            <person name="Daum C."/>
            <person name="Barry K."/>
            <person name="Grigoriev I.V."/>
            <person name="Favel A."/>
            <person name="Rosso M.N."/>
            <person name="Martin F."/>
        </authorList>
    </citation>
    <scope>NUCLEOTIDE SEQUENCE [LARGE SCALE GENOMIC DNA]</scope>
    <source>
        <strain evidence="1 2">CIRM-BRFM 2984</strain>
    </source>
</reference>
<name>A0AAV9Z2B0_9AGAR</name>